<proteinExistence type="predicted"/>
<dbReference type="AlphaFoldDB" id="A0A392MN16"/>
<keyword evidence="2" id="KW-1185">Reference proteome</keyword>
<sequence length="105" mass="11297">MAQLCGAMAQSRPVGQVFHSAFGAMAQGSGAVAQDEHQNIWASSEGGAMAQESCVVAQRLTDSLRHAQGTALWRRRDCYIRKPVLFEKGSIFGSKLSTWTLAVAI</sequence>
<evidence type="ECO:0000313" key="1">
    <source>
        <dbReference type="EMBL" id="MCH88897.1"/>
    </source>
</evidence>
<name>A0A392MN16_9FABA</name>
<accession>A0A392MN16</accession>
<organism evidence="1 2">
    <name type="scientific">Trifolium medium</name>
    <dbReference type="NCBI Taxonomy" id="97028"/>
    <lineage>
        <taxon>Eukaryota</taxon>
        <taxon>Viridiplantae</taxon>
        <taxon>Streptophyta</taxon>
        <taxon>Embryophyta</taxon>
        <taxon>Tracheophyta</taxon>
        <taxon>Spermatophyta</taxon>
        <taxon>Magnoliopsida</taxon>
        <taxon>eudicotyledons</taxon>
        <taxon>Gunneridae</taxon>
        <taxon>Pentapetalae</taxon>
        <taxon>rosids</taxon>
        <taxon>fabids</taxon>
        <taxon>Fabales</taxon>
        <taxon>Fabaceae</taxon>
        <taxon>Papilionoideae</taxon>
        <taxon>50 kb inversion clade</taxon>
        <taxon>NPAAA clade</taxon>
        <taxon>Hologalegina</taxon>
        <taxon>IRL clade</taxon>
        <taxon>Trifolieae</taxon>
        <taxon>Trifolium</taxon>
    </lineage>
</organism>
<evidence type="ECO:0000313" key="2">
    <source>
        <dbReference type="Proteomes" id="UP000265520"/>
    </source>
</evidence>
<dbReference type="Proteomes" id="UP000265520">
    <property type="component" value="Unassembled WGS sequence"/>
</dbReference>
<dbReference type="EMBL" id="LXQA010015068">
    <property type="protein sequence ID" value="MCH88897.1"/>
    <property type="molecule type" value="Genomic_DNA"/>
</dbReference>
<reference evidence="1 2" key="1">
    <citation type="journal article" date="2018" name="Front. Plant Sci.">
        <title>Red Clover (Trifolium pratense) and Zigzag Clover (T. medium) - A Picture of Genomic Similarities and Differences.</title>
        <authorList>
            <person name="Dluhosova J."/>
            <person name="Istvanek J."/>
            <person name="Nedelnik J."/>
            <person name="Repkova J."/>
        </authorList>
    </citation>
    <scope>NUCLEOTIDE SEQUENCE [LARGE SCALE GENOMIC DNA]</scope>
    <source>
        <strain evidence="2">cv. 10/8</strain>
        <tissue evidence="1">Leaf</tissue>
    </source>
</reference>
<gene>
    <name evidence="1" type="ORF">A2U01_0009790</name>
</gene>
<comment type="caution">
    <text evidence="1">The sequence shown here is derived from an EMBL/GenBank/DDBJ whole genome shotgun (WGS) entry which is preliminary data.</text>
</comment>
<protein>
    <submittedName>
        <fullName evidence="1">Uncharacterized protein</fullName>
    </submittedName>
</protein>